<proteinExistence type="predicted"/>
<keyword evidence="2" id="KW-1185">Reference proteome</keyword>
<dbReference type="Proteomes" id="UP001598352">
    <property type="component" value="Unassembled WGS sequence"/>
</dbReference>
<dbReference type="EMBL" id="JBHXKZ010000018">
    <property type="protein sequence ID" value="MFD4825190.1"/>
    <property type="molecule type" value="Genomic_DNA"/>
</dbReference>
<evidence type="ECO:0000313" key="1">
    <source>
        <dbReference type="EMBL" id="MFD4825190.1"/>
    </source>
</evidence>
<name>A0ABW6F748_9ACTN</name>
<gene>
    <name evidence="1" type="ORF">ACFWOQ_21705</name>
</gene>
<sequence length="61" mass="6680">MSFQINVTPTTVELRRTDSTGWTSGAIADTTYRGGYAGLSNGSITDLATRPFWRNLVITQL</sequence>
<reference evidence="1 2" key="1">
    <citation type="submission" date="2024-09" db="EMBL/GenBank/DDBJ databases">
        <title>The Natural Products Discovery Center: Release of the First 8490 Sequenced Strains for Exploring Actinobacteria Biosynthetic Diversity.</title>
        <authorList>
            <person name="Kalkreuter E."/>
            <person name="Kautsar S.A."/>
            <person name="Yang D."/>
            <person name="Bader C.D."/>
            <person name="Teijaro C.N."/>
            <person name="Fluegel L."/>
            <person name="Davis C.M."/>
            <person name="Simpson J.R."/>
            <person name="Lauterbach L."/>
            <person name="Steele A.D."/>
            <person name="Gui C."/>
            <person name="Meng S."/>
            <person name="Li G."/>
            <person name="Viehrig K."/>
            <person name="Ye F."/>
            <person name="Su P."/>
            <person name="Kiefer A.F."/>
            <person name="Nichols A."/>
            <person name="Cepeda A.J."/>
            <person name="Yan W."/>
            <person name="Fan B."/>
            <person name="Jiang Y."/>
            <person name="Adhikari A."/>
            <person name="Zheng C.-J."/>
            <person name="Schuster L."/>
            <person name="Cowan T.M."/>
            <person name="Smanski M.J."/>
            <person name="Chevrette M.G."/>
            <person name="De Carvalho L.P.S."/>
            <person name="Shen B."/>
        </authorList>
    </citation>
    <scope>NUCLEOTIDE SEQUENCE [LARGE SCALE GENOMIC DNA]</scope>
    <source>
        <strain evidence="1 2">NPDC058428</strain>
    </source>
</reference>
<dbReference type="RefSeq" id="WP_382775201.1">
    <property type="nucleotide sequence ID" value="NZ_JBHXKZ010000018.1"/>
</dbReference>
<protein>
    <submittedName>
        <fullName evidence="1">Uncharacterized protein</fullName>
    </submittedName>
</protein>
<organism evidence="1 2">
    <name type="scientific">Streptomyces rubiginosohelvolus</name>
    <dbReference type="NCBI Taxonomy" id="67362"/>
    <lineage>
        <taxon>Bacteria</taxon>
        <taxon>Bacillati</taxon>
        <taxon>Actinomycetota</taxon>
        <taxon>Actinomycetes</taxon>
        <taxon>Kitasatosporales</taxon>
        <taxon>Streptomycetaceae</taxon>
        <taxon>Streptomyces</taxon>
    </lineage>
</organism>
<accession>A0ABW6F748</accession>
<comment type="caution">
    <text evidence="1">The sequence shown here is derived from an EMBL/GenBank/DDBJ whole genome shotgun (WGS) entry which is preliminary data.</text>
</comment>
<evidence type="ECO:0000313" key="2">
    <source>
        <dbReference type="Proteomes" id="UP001598352"/>
    </source>
</evidence>